<dbReference type="AlphaFoldDB" id="E3H7D8"/>
<dbReference type="Pfam" id="PF04313">
    <property type="entry name" value="HSDR_N"/>
    <property type="match status" value="1"/>
</dbReference>
<dbReference type="InterPro" id="IPR027417">
    <property type="entry name" value="P-loop_NTPase"/>
</dbReference>
<dbReference type="STRING" id="572544.Ilyop_1053"/>
<dbReference type="InterPro" id="IPR055180">
    <property type="entry name" value="HsdR_RecA-like_helicase_dom_2"/>
</dbReference>
<dbReference type="CDD" id="cd22332">
    <property type="entry name" value="HsdR_N"/>
    <property type="match status" value="1"/>
</dbReference>
<feature type="domain" description="Helicase ATP-binding" evidence="1">
    <location>
        <begin position="271"/>
        <end position="517"/>
    </location>
</feature>
<dbReference type="REBASE" id="28536">
    <property type="entry name" value="IpoORF1055P"/>
</dbReference>
<evidence type="ECO:0000313" key="2">
    <source>
        <dbReference type="EMBL" id="ADO82834.1"/>
    </source>
</evidence>
<dbReference type="GO" id="GO:0009307">
    <property type="term" value="P:DNA restriction-modification system"/>
    <property type="evidence" value="ECO:0007669"/>
    <property type="project" value="UniProtKB-KW"/>
</dbReference>
<protein>
    <recommendedName>
        <fullName evidence="1">Helicase ATP-binding domain-containing protein</fullName>
    </recommendedName>
</protein>
<dbReference type="HOGENOM" id="CLU_010804_0_0_0"/>
<proteinExistence type="predicted"/>
<dbReference type="PANTHER" id="PTHR42927">
    <property type="entry name" value="HELICASE SUPERFAMILY 1 AND 2 DOMAIN-CONTAINING PROTEIN"/>
    <property type="match status" value="1"/>
</dbReference>
<dbReference type="OrthoDB" id="9758243at2"/>
<dbReference type="GO" id="GO:0009035">
    <property type="term" value="F:type I site-specific deoxyribonuclease activity"/>
    <property type="evidence" value="ECO:0007669"/>
    <property type="project" value="UniProtKB-EC"/>
</dbReference>
<name>E3H7D8_ILYPC</name>
<dbReference type="InterPro" id="IPR007409">
    <property type="entry name" value="Restrct_endonuc_type1_HsdR_N"/>
</dbReference>
<evidence type="ECO:0000313" key="3">
    <source>
        <dbReference type="Proteomes" id="UP000006875"/>
    </source>
</evidence>
<dbReference type="InterPro" id="IPR014001">
    <property type="entry name" value="Helicase_ATP-bd"/>
</dbReference>
<gene>
    <name evidence="2" type="ordered locus">Ilyop_1053</name>
</gene>
<dbReference type="Pfam" id="PF22679">
    <property type="entry name" value="T1R_D3-like"/>
    <property type="match status" value="1"/>
</dbReference>
<dbReference type="Gene3D" id="3.90.1570.50">
    <property type="match status" value="1"/>
</dbReference>
<sequence>MLEFTDTSEKGFQKLIVKELVGKEGYIETHSNDFDRDFCLNKKDLFEFIEISQPDSYDFIIKKGEDAFLNRLDLKIKKEGIIEVLRKGVKHFDKTIYLFYPQPNSNHNKKDHLRYETNIFSVTQELVYTGNNKNRIDLVIFINGFPIITMELKNAFTHQAVKNAIKQYKKDRDPNDKIFNFARCLVHFAIDTDLAYMTTKLDKSKTFFMPFNKGLNNGEPFPPYGAGNPINPLGLKTSYIWRDILTRSSLSNIIEKFVHLEKPKVKSDKSKLIFPRYHQLKVVRKLLEDSKEKGIGIKYLVQHSAGSGKSNSITWLAHQLIGLYDKNNISPIFDSVVVVTDKTILDKQIRENIKNFAQVKNIVEAITGNSTDIKKLDPTETSMSKTSHMRLALENNKKIIICTVQTFPYVLKTVQEMETKNIAFIIDEAHSGQNGISSASMNAIFSNTDFTKLKMDEEGNIDTEDLVNYLIKTKKMLDNASYFAFTATPKNKTLETFGTKQEDGTFKPFHNYSMKQAIEEEYILDVLQNYTTYKSYYKIKADNNVPEEKEYEIKQANKKIKNFVEGNELAIAEKAKIMVDHFNKNVKHLINYQAKSMVVTKSIESAMKYKDAFDKYLKETGLPYKAIVAFSGKKAHYKTGLEMTESDMNNFSDGDNDIVKQFRKNEYKFLIVADKFQTGFDQPLLHTMYVDKELSGVQAVQTLSRLNRAFKPHKTDTMVLDFYNDIESVKKAFEPYYTTTILSEETDVNKLNDLQDSLDNMQVYSEEEVEEFFKLYYTNAERNILEPIINNCKEIFDTHLEKEEQIKFKSNAKSFVRTYSYLSKIIEYDVPYWEKLWLFLKHLITKIKIQDEEINENILNEVDMDSYRINRIGTTKISLEEEEGIIEPIPVSTSSGIAEKHYDTLSHIISEFNRRFGDINWGDDVDKEEAEKILIEKIPDKMKANIKILKSIINSDKDNAKITSDEKVQDLMFDLMSTNTGIYKKFVSDPDFKNRYLEFVFDILWDIKNSSIKEII</sequence>
<dbReference type="Pfam" id="PF18766">
    <property type="entry name" value="SWI2_SNF2"/>
    <property type="match status" value="1"/>
</dbReference>
<dbReference type="GO" id="GO:0005524">
    <property type="term" value="F:ATP binding"/>
    <property type="evidence" value="ECO:0007669"/>
    <property type="project" value="UniProtKB-KW"/>
</dbReference>
<dbReference type="RefSeq" id="WP_013387502.1">
    <property type="nucleotide sequence ID" value="NC_014632.1"/>
</dbReference>
<dbReference type="InterPro" id="IPR040980">
    <property type="entry name" value="SWI2_SNF2"/>
</dbReference>
<dbReference type="PANTHER" id="PTHR42927:SF1">
    <property type="entry name" value="HELICASE SUPERFAMILY 1 AND 2 DOMAIN-CONTAINING PROTEIN"/>
    <property type="match status" value="1"/>
</dbReference>
<dbReference type="Gene3D" id="3.40.50.300">
    <property type="entry name" value="P-loop containing nucleotide triphosphate hydrolases"/>
    <property type="match status" value="2"/>
</dbReference>
<dbReference type="eggNOG" id="COG0610">
    <property type="taxonomic scope" value="Bacteria"/>
</dbReference>
<evidence type="ECO:0000259" key="1">
    <source>
        <dbReference type="SMART" id="SM00487"/>
    </source>
</evidence>
<dbReference type="GO" id="GO:0003677">
    <property type="term" value="F:DNA binding"/>
    <property type="evidence" value="ECO:0007669"/>
    <property type="project" value="UniProtKB-KW"/>
</dbReference>
<keyword evidence="3" id="KW-1185">Reference proteome</keyword>
<reference evidence="2 3" key="1">
    <citation type="journal article" date="2010" name="Stand. Genomic Sci.">
        <title>Complete genome sequence of Ilyobacter polytropus type strain (CuHbu1).</title>
        <authorList>
            <person name="Sikorski J."/>
            <person name="Chertkov O."/>
            <person name="Lapidus A."/>
            <person name="Nolan M."/>
            <person name="Lucas S."/>
            <person name="Del Rio T.G."/>
            <person name="Tice H."/>
            <person name="Cheng J.F."/>
            <person name="Tapia R."/>
            <person name="Han C."/>
            <person name="Goodwin L."/>
            <person name="Pitluck S."/>
            <person name="Liolios K."/>
            <person name="Ivanova N."/>
            <person name="Mavromatis K."/>
            <person name="Mikhailova N."/>
            <person name="Pati A."/>
            <person name="Chen A."/>
            <person name="Palaniappan K."/>
            <person name="Land M."/>
            <person name="Hauser L."/>
            <person name="Chang Y.J."/>
            <person name="Jeffries C.D."/>
            <person name="Brambilla E."/>
            <person name="Yasawong M."/>
            <person name="Rohde M."/>
            <person name="Pukall R."/>
            <person name="Spring S."/>
            <person name="Goker M."/>
            <person name="Woyke T."/>
            <person name="Bristow J."/>
            <person name="Eisen J.A."/>
            <person name="Markowitz V."/>
            <person name="Hugenholtz P."/>
            <person name="Kyrpides N.C."/>
            <person name="Klenk H.P."/>
        </authorList>
    </citation>
    <scope>NUCLEOTIDE SEQUENCE [LARGE SCALE GENOMIC DNA]</scope>
    <source>
        <strain evidence="3">ATCC 51220 / DSM 2926 / LMG 16218 / CuHBu1</strain>
    </source>
</reference>
<dbReference type="SMART" id="SM00487">
    <property type="entry name" value="DEXDc"/>
    <property type="match status" value="1"/>
</dbReference>
<dbReference type="Proteomes" id="UP000006875">
    <property type="component" value="Chromosome"/>
</dbReference>
<dbReference type="SUPFAM" id="SSF52540">
    <property type="entry name" value="P-loop containing nucleoside triphosphate hydrolases"/>
    <property type="match status" value="2"/>
</dbReference>
<dbReference type="EMBL" id="CP002281">
    <property type="protein sequence ID" value="ADO82834.1"/>
    <property type="molecule type" value="Genomic_DNA"/>
</dbReference>
<accession>E3H7D8</accession>
<dbReference type="KEGG" id="ipo:Ilyop_1053"/>
<organism evidence="2 3">
    <name type="scientific">Ilyobacter polytropus (strain ATCC 51220 / DSM 2926 / LMG 16218 / CuHBu1)</name>
    <dbReference type="NCBI Taxonomy" id="572544"/>
    <lineage>
        <taxon>Bacteria</taxon>
        <taxon>Fusobacteriati</taxon>
        <taxon>Fusobacteriota</taxon>
        <taxon>Fusobacteriia</taxon>
        <taxon>Fusobacteriales</taxon>
        <taxon>Fusobacteriaceae</taxon>
        <taxon>Ilyobacter</taxon>
    </lineage>
</organism>